<dbReference type="GeneID" id="69042505"/>
<reference evidence="3 4" key="1">
    <citation type="submission" date="2013-12" db="EMBL/GenBank/DDBJ databases">
        <title>The complete genome sequence of Methanobacterium sp. BRM9.</title>
        <authorList>
            <consortium name="Pastoral Greenhouse Gas Research Consortium"/>
            <person name="Kelly W.J."/>
            <person name="Leahy S.C."/>
            <person name="Perry R."/>
            <person name="Li D."/>
            <person name="Altermann E."/>
            <person name="Lambie S.C."/>
            <person name="Attwood G.T."/>
        </authorList>
    </citation>
    <scope>NUCLEOTIDE SEQUENCE [LARGE SCALE GENOMIC DNA]</scope>
    <source>
        <strain evidence="3 4">BRM9</strain>
    </source>
</reference>
<dbReference type="STRING" id="2162.BRM9_1424"/>
<dbReference type="InterPro" id="IPR029068">
    <property type="entry name" value="Glyas_Bleomycin-R_OHBP_Dase"/>
</dbReference>
<dbReference type="PANTHER" id="PTHR33993:SF2">
    <property type="entry name" value="VOC DOMAIN-CONTAINING PROTEIN"/>
    <property type="match status" value="1"/>
</dbReference>
<dbReference type="PANTHER" id="PTHR33993">
    <property type="entry name" value="GLYOXALASE-RELATED"/>
    <property type="match status" value="1"/>
</dbReference>
<accession>A0A089ZI61</accession>
<dbReference type="KEGG" id="mfc:BRM9_1424"/>
<gene>
    <name evidence="3" type="ORF">BRM9_1424</name>
</gene>
<dbReference type="Gene3D" id="3.10.180.10">
    <property type="entry name" value="2,3-Dihydroxybiphenyl 1,2-Dioxygenase, domain 1"/>
    <property type="match status" value="1"/>
</dbReference>
<dbReference type="CDD" id="cd07814">
    <property type="entry name" value="SRPBCC_CalC_Aha1-like"/>
    <property type="match status" value="1"/>
</dbReference>
<dbReference type="SUPFAM" id="SSF54593">
    <property type="entry name" value="Glyoxalase/Bleomycin resistance protein/Dihydroxybiphenyl dioxygenase"/>
    <property type="match status" value="1"/>
</dbReference>
<dbReference type="Proteomes" id="UP000029661">
    <property type="component" value="Chromosome"/>
</dbReference>
<dbReference type="PROSITE" id="PS51819">
    <property type="entry name" value="VOC"/>
    <property type="match status" value="1"/>
</dbReference>
<organism evidence="3 4">
    <name type="scientific">Methanobacterium formicicum</name>
    <dbReference type="NCBI Taxonomy" id="2162"/>
    <lineage>
        <taxon>Archaea</taxon>
        <taxon>Methanobacteriati</taxon>
        <taxon>Methanobacteriota</taxon>
        <taxon>Methanomada group</taxon>
        <taxon>Methanobacteria</taxon>
        <taxon>Methanobacteriales</taxon>
        <taxon>Methanobacteriaceae</taxon>
        <taxon>Methanobacterium</taxon>
    </lineage>
</organism>
<protein>
    <submittedName>
        <fullName evidence="3">Activator of Hsp90 ATPase 1 family protein</fullName>
    </submittedName>
</protein>
<dbReference type="Gene3D" id="3.30.530.20">
    <property type="match status" value="1"/>
</dbReference>
<evidence type="ECO:0000256" key="1">
    <source>
        <dbReference type="ARBA" id="ARBA00006817"/>
    </source>
</evidence>
<sequence length="271" mass="30656">MPKVIHFEIPAEEPERAVEFYRKVFGWKIDKWAGEFDYWLVEAGEEDEPGINGAIKPKEFGSMISDVISIDSYDEFARKIEAEGGQMLTEKMTIPDMGYTGSFQDTEGNVMGIIEVTLLFITRTFPASLEKVWEAWTDPEAIKKWWGPRGYTAPVVKNDFRVGGSSLYSMRSPEGQDIWSTGVYKDIVPRERIVSTDSFADAEGNVVPASYYGMSGDWPLELMVTVIFQEEDGKTRLTLQHTGFPDNENKTLAEASWNESLDKLAEYLAKV</sequence>
<proteinExistence type="inferred from homology"/>
<dbReference type="InterPro" id="IPR023393">
    <property type="entry name" value="START-like_dom_sf"/>
</dbReference>
<name>A0A089ZI61_METFO</name>
<dbReference type="InterPro" id="IPR053863">
    <property type="entry name" value="Glyoxy/Ble-like_N"/>
</dbReference>
<evidence type="ECO:0000313" key="4">
    <source>
        <dbReference type="Proteomes" id="UP000029661"/>
    </source>
</evidence>
<evidence type="ECO:0000313" key="3">
    <source>
        <dbReference type="EMBL" id="AIS32238.1"/>
    </source>
</evidence>
<dbReference type="SUPFAM" id="SSF55961">
    <property type="entry name" value="Bet v1-like"/>
    <property type="match status" value="1"/>
</dbReference>
<dbReference type="Pfam" id="PF08327">
    <property type="entry name" value="AHSA1"/>
    <property type="match status" value="1"/>
</dbReference>
<dbReference type="RefSeq" id="WP_231553405.1">
    <property type="nucleotide sequence ID" value="NZ_CP006933.1"/>
</dbReference>
<evidence type="ECO:0000259" key="2">
    <source>
        <dbReference type="PROSITE" id="PS51819"/>
    </source>
</evidence>
<dbReference type="InterPro" id="IPR052164">
    <property type="entry name" value="Anthracycline_SecMetBiosynth"/>
</dbReference>
<feature type="domain" description="VOC" evidence="2">
    <location>
        <begin position="3"/>
        <end position="116"/>
    </location>
</feature>
<dbReference type="Pfam" id="PF22677">
    <property type="entry name" value="Ble-like_N"/>
    <property type="match status" value="1"/>
</dbReference>
<comment type="similarity">
    <text evidence="1">Belongs to the AHA1 family.</text>
</comment>
<dbReference type="InterPro" id="IPR037523">
    <property type="entry name" value="VOC_core"/>
</dbReference>
<dbReference type="AlphaFoldDB" id="A0A089ZI61"/>
<dbReference type="InterPro" id="IPR013538">
    <property type="entry name" value="ASHA1/2-like_C"/>
</dbReference>
<dbReference type="EMBL" id="CP006933">
    <property type="protein sequence ID" value="AIS32238.1"/>
    <property type="molecule type" value="Genomic_DNA"/>
</dbReference>